<gene>
    <name evidence="2" type="ORF">AMPC_21510</name>
</gene>
<dbReference type="PANTHER" id="PTHR38454:SF1">
    <property type="entry name" value="INTEGRAL MEMBRANE PROTEIN"/>
    <property type="match status" value="1"/>
</dbReference>
<dbReference type="InterPro" id="IPR018580">
    <property type="entry name" value="Uncharacterised_YfhO"/>
</dbReference>
<evidence type="ECO:0000313" key="2">
    <source>
        <dbReference type="EMBL" id="BDG09038.1"/>
    </source>
</evidence>
<feature type="transmembrane region" description="Helical" evidence="1">
    <location>
        <begin position="139"/>
        <end position="157"/>
    </location>
</feature>
<feature type="transmembrane region" description="Helical" evidence="1">
    <location>
        <begin position="334"/>
        <end position="352"/>
    </location>
</feature>
<proteinExistence type="predicted"/>
<keyword evidence="1" id="KW-0812">Transmembrane</keyword>
<keyword evidence="3" id="KW-1185">Reference proteome</keyword>
<feature type="transmembrane region" description="Helical" evidence="1">
    <location>
        <begin position="21"/>
        <end position="38"/>
    </location>
</feature>
<dbReference type="PANTHER" id="PTHR38454">
    <property type="entry name" value="INTEGRAL MEMBRANE PROTEIN-RELATED"/>
    <property type="match status" value="1"/>
</dbReference>
<evidence type="ECO:0000313" key="3">
    <source>
        <dbReference type="Proteomes" id="UP001162734"/>
    </source>
</evidence>
<dbReference type="EMBL" id="AP025592">
    <property type="protein sequence ID" value="BDG09038.1"/>
    <property type="molecule type" value="Genomic_DNA"/>
</dbReference>
<feature type="transmembrane region" description="Helical" evidence="1">
    <location>
        <begin position="399"/>
        <end position="418"/>
    </location>
</feature>
<reference evidence="3" key="1">
    <citation type="journal article" date="2022" name="Int. J. Syst. Evol. Microbiol.">
        <title>Anaeromyxobacter oryzae sp. nov., Anaeromyxobacter diazotrophicus sp. nov. and Anaeromyxobacter paludicola sp. nov., isolated from paddy soils.</title>
        <authorList>
            <person name="Itoh H."/>
            <person name="Xu Z."/>
            <person name="Mise K."/>
            <person name="Masuda Y."/>
            <person name="Ushijima N."/>
            <person name="Hayakawa C."/>
            <person name="Shiratori Y."/>
            <person name="Senoo K."/>
        </authorList>
    </citation>
    <scope>NUCLEOTIDE SEQUENCE [LARGE SCALE GENOMIC DNA]</scope>
    <source>
        <strain evidence="3">Red630</strain>
    </source>
</reference>
<keyword evidence="1" id="KW-0472">Membrane</keyword>
<sequence length="774" mass="81998">MDRPGNAERQGAAGLGPASRWAGPAAAVLLALAVLSPYPRLLTGAELPVPDDIFVSDLADGELAVRVEAGRLLRAGEPPIWTPRVYTGAPLWTFDPAALLLFTALPAAMALGWLVACYLVTAALGTYALARHLGAGRAGAFLAGFAFAWSGFFVSQLRHLNELGTVALFPLAVYCLERAAAALRGAEPGAAAAPRRAAGWLLGFAATFGLQLLQSFPQTAYFCALFYGALVAARAVWLARGAPPGAASRRLAPALSLAGGAAGAVLLGALVGMVSLLPLGALGGVSDRAGAAGYEWATAFAYWPSNVLTFFFPYVNGDISNVTYRGKGIFWEDYGYVGLATVLLALGAAWSGRRRFAPAFWAVATMIAYLLVLGRATPLYRLAFAIVPGLDRFRFPTRFLFVVELGLCLLGGLGLTWLSERVARGAPAPRRRRLEAALAGGLALLTAAELVHQNRRQNPFADAARWLAPPRTAQAIRESGQEGRVYTPATIALHRAAFAAARGWSGDLEPYYAHRELLQPDSNLLHGIPALGGYFGLSPRWTVDLIGDHNRLGLVDELTEFTGAHFRVLPGFFDWLEALSVRWLILPRRGAHPRLEHVASAPPAELYRLPGALPRARVVHRGRVVGSMEELRRLTAAGQLDPRIEAVLTGPDAPRALAALPRDPPAGAAAPGAARIVVDRATEVAVETSDATGGLLLLADTFYPGWEATVDGAAAPIYRVNLAHRAVPVGPGAHRVAFSYRPRSVRLGLALTVVGVAALLLGAVALGFPRRRPG</sequence>
<feature type="transmembrane region" description="Helical" evidence="1">
    <location>
        <begin position="747"/>
        <end position="768"/>
    </location>
</feature>
<feature type="transmembrane region" description="Helical" evidence="1">
    <location>
        <begin position="219"/>
        <end position="239"/>
    </location>
</feature>
<feature type="transmembrane region" description="Helical" evidence="1">
    <location>
        <begin position="251"/>
        <end position="277"/>
    </location>
</feature>
<keyword evidence="1" id="KW-1133">Transmembrane helix</keyword>
<evidence type="ECO:0008006" key="4">
    <source>
        <dbReference type="Google" id="ProtNLM"/>
    </source>
</evidence>
<accession>A0ABM7XAZ5</accession>
<dbReference type="Proteomes" id="UP001162734">
    <property type="component" value="Chromosome"/>
</dbReference>
<feature type="transmembrane region" description="Helical" evidence="1">
    <location>
        <begin position="99"/>
        <end position="127"/>
    </location>
</feature>
<protein>
    <recommendedName>
        <fullName evidence="4">YfhO family protein</fullName>
    </recommendedName>
</protein>
<dbReference type="RefSeq" id="WP_248340637.1">
    <property type="nucleotide sequence ID" value="NZ_AP025592.1"/>
</dbReference>
<evidence type="ECO:0000256" key="1">
    <source>
        <dbReference type="SAM" id="Phobius"/>
    </source>
</evidence>
<feature type="transmembrane region" description="Helical" evidence="1">
    <location>
        <begin position="359"/>
        <end position="379"/>
    </location>
</feature>
<organism evidence="2 3">
    <name type="scientific">Anaeromyxobacter paludicola</name>
    <dbReference type="NCBI Taxonomy" id="2918171"/>
    <lineage>
        <taxon>Bacteria</taxon>
        <taxon>Pseudomonadati</taxon>
        <taxon>Myxococcota</taxon>
        <taxon>Myxococcia</taxon>
        <taxon>Myxococcales</taxon>
        <taxon>Cystobacterineae</taxon>
        <taxon>Anaeromyxobacteraceae</taxon>
        <taxon>Anaeromyxobacter</taxon>
    </lineage>
</organism>
<name>A0ABM7XAZ5_9BACT</name>